<evidence type="ECO:0000256" key="2">
    <source>
        <dbReference type="SAM" id="Coils"/>
    </source>
</evidence>
<protein>
    <recommendedName>
        <fullName evidence="4">LXG domain-containing protein</fullName>
    </recommendedName>
</protein>
<dbReference type="PROSITE" id="PS51756">
    <property type="entry name" value="LXG"/>
    <property type="match status" value="1"/>
</dbReference>
<accession>A0A514ZAJ8</accession>
<organism evidence="5 6">
    <name type="scientific">Lactococcus protaetiae</name>
    <dbReference type="NCBI Taxonomy" id="2592653"/>
    <lineage>
        <taxon>Bacteria</taxon>
        <taxon>Bacillati</taxon>
        <taxon>Bacillota</taxon>
        <taxon>Bacilli</taxon>
        <taxon>Lactobacillales</taxon>
        <taxon>Streptococcaceae</taxon>
        <taxon>Lactococcus</taxon>
    </lineage>
</organism>
<keyword evidence="2" id="KW-0175">Coiled coil</keyword>
<comment type="similarity">
    <text evidence="1">In the N-terminal section; belongs to the LXG family.</text>
</comment>
<keyword evidence="3" id="KW-0472">Membrane</keyword>
<name>A0A514ZAJ8_9LACT</name>
<keyword evidence="3" id="KW-1133">Transmembrane helix</keyword>
<keyword evidence="3" id="KW-0812">Transmembrane</keyword>
<evidence type="ECO:0000259" key="4">
    <source>
        <dbReference type="PROSITE" id="PS51756"/>
    </source>
</evidence>
<dbReference type="EMBL" id="CP041356">
    <property type="protein sequence ID" value="QDK71577.1"/>
    <property type="molecule type" value="Genomic_DNA"/>
</dbReference>
<gene>
    <name evidence="5" type="ORF">FLP15_10895</name>
</gene>
<evidence type="ECO:0000256" key="1">
    <source>
        <dbReference type="ARBA" id="ARBA00034117"/>
    </source>
</evidence>
<dbReference type="RefSeq" id="WP_142767136.1">
    <property type="nucleotide sequence ID" value="NZ_CP041356.1"/>
</dbReference>
<feature type="transmembrane region" description="Helical" evidence="3">
    <location>
        <begin position="351"/>
        <end position="366"/>
    </location>
</feature>
<evidence type="ECO:0000256" key="3">
    <source>
        <dbReference type="SAM" id="Phobius"/>
    </source>
</evidence>
<dbReference type="OrthoDB" id="4977150at2"/>
<proteinExistence type="inferred from homology"/>
<dbReference type="InterPro" id="IPR006829">
    <property type="entry name" value="LXG_dom"/>
</dbReference>
<dbReference type="AlphaFoldDB" id="A0A514ZAJ8"/>
<dbReference type="KEGG" id="lack:FLP15_10895"/>
<feature type="coiled-coil region" evidence="2">
    <location>
        <begin position="147"/>
        <end position="174"/>
    </location>
</feature>
<evidence type="ECO:0000313" key="5">
    <source>
        <dbReference type="EMBL" id="QDK71577.1"/>
    </source>
</evidence>
<sequence>MGLKYTKADGQALVSALDHNLSTADQIISDLQEGVERLVSCIGAPFAGLSGQAYHAADTLFRQLVVPMLNELKNATTTIKSELNTYKSAIEAFDRYSDSVYDKTYFEHLLEIKRQQKALTENQLTVFSQLLATSLSQTATENLFFEGKGLESVLNHYEKEIQELEDKIHILEDVESRTSSLFSDSLQDFRYALLGAKSLRRGSFDSKGNFTVSKNIDMAWYKKLTGKDLDESLVSKKHNDLTLEDILTDNVSKENQATVEQLKKLAKVTGMTLAEVFAIYAQNQKEKISDAGQGVKNVWNFITGEFSKLHTENKVSADDVIKTIIYYTNQGNLEVVYDETKNVVLSVNGEASWIILLVLMVLVGLLKRQKELNMLEFGRERLQNTNKNKVIHLAMLILLKVDWTV</sequence>
<reference evidence="5 6" key="1">
    <citation type="submission" date="2019-07" db="EMBL/GenBank/DDBJ databases">
        <title>Genome sequencing of KACC 19320.</title>
        <authorList>
            <person name="Heo J."/>
            <person name="Kim S.-J."/>
            <person name="Kim J.-S."/>
            <person name="Hong S.-B."/>
            <person name="Kwon S.-W."/>
        </authorList>
    </citation>
    <scope>NUCLEOTIDE SEQUENCE [LARGE SCALE GENOMIC DNA]</scope>
    <source>
        <strain evidence="5 6">KACC 19320</strain>
    </source>
</reference>
<keyword evidence="6" id="KW-1185">Reference proteome</keyword>
<evidence type="ECO:0000313" key="6">
    <source>
        <dbReference type="Proteomes" id="UP000315128"/>
    </source>
</evidence>
<dbReference type="Proteomes" id="UP000315128">
    <property type="component" value="Chromosome"/>
</dbReference>
<feature type="domain" description="LXG" evidence="4">
    <location>
        <begin position="1"/>
        <end position="241"/>
    </location>
</feature>